<dbReference type="InterPro" id="IPR051478">
    <property type="entry name" value="Beta-lactamase-like_AB/R"/>
</dbReference>
<protein>
    <submittedName>
        <fullName evidence="3">CubicO group peptidase (Beta-lactamase class C family)</fullName>
    </submittedName>
</protein>
<dbReference type="Proteomes" id="UP001240984">
    <property type="component" value="Unassembled WGS sequence"/>
</dbReference>
<evidence type="ECO:0000256" key="1">
    <source>
        <dbReference type="ARBA" id="ARBA00038473"/>
    </source>
</evidence>
<reference evidence="3 4" key="1">
    <citation type="submission" date="2023-07" db="EMBL/GenBank/DDBJ databases">
        <title>Sequencing the genomes of 1000 actinobacteria strains.</title>
        <authorList>
            <person name="Klenk H.-P."/>
        </authorList>
    </citation>
    <scope>NUCLEOTIDE SEQUENCE [LARGE SCALE GENOMIC DNA]</scope>
    <source>
        <strain evidence="3 4">DSM 44710</strain>
    </source>
</reference>
<comment type="caution">
    <text evidence="3">The sequence shown here is derived from an EMBL/GenBank/DDBJ whole genome shotgun (WGS) entry which is preliminary data.</text>
</comment>
<proteinExistence type="inferred from homology"/>
<dbReference type="PANTHER" id="PTHR22935:SF95">
    <property type="entry name" value="BETA-LACTAMASE-LIKE 1-RELATED"/>
    <property type="match status" value="1"/>
</dbReference>
<evidence type="ECO:0000313" key="4">
    <source>
        <dbReference type="Proteomes" id="UP001240984"/>
    </source>
</evidence>
<dbReference type="InterPro" id="IPR012338">
    <property type="entry name" value="Beta-lactam/transpept-like"/>
</dbReference>
<name>A0ABT9MWF4_9ACTN</name>
<dbReference type="EMBL" id="JAUSRA010000001">
    <property type="protein sequence ID" value="MDP9795558.1"/>
    <property type="molecule type" value="Genomic_DNA"/>
</dbReference>
<accession>A0ABT9MWF4</accession>
<dbReference type="SUPFAM" id="SSF56601">
    <property type="entry name" value="beta-lactamase/transpeptidase-like"/>
    <property type="match status" value="1"/>
</dbReference>
<gene>
    <name evidence="3" type="ORF">J2S43_004070</name>
</gene>
<dbReference type="PANTHER" id="PTHR22935">
    <property type="entry name" value="PENICILLIN-BINDING PROTEIN"/>
    <property type="match status" value="1"/>
</dbReference>
<dbReference type="RefSeq" id="WP_306831484.1">
    <property type="nucleotide sequence ID" value="NZ_JAUSRA010000001.1"/>
</dbReference>
<dbReference type="InterPro" id="IPR001466">
    <property type="entry name" value="Beta-lactam-related"/>
</dbReference>
<evidence type="ECO:0000313" key="3">
    <source>
        <dbReference type="EMBL" id="MDP9795558.1"/>
    </source>
</evidence>
<sequence length="347" mass="36993">MEPTDDLTPDRQVRQTADRLIDRRVGAVVAAVTRQGAVVHGAGRLGGASAPVRAPDAGTVFEIGSVTKVFTGLVLARMVVAGTAGLDEPVRDLLPSGTAVPSRDGVEITLRDLATHSSGLPRLPRGMLLDALLHPGRPDPYRRCTAEFLLDGLARTRLGARPGRRVRYSNLGAGLLGLALAHRARTGYAALVEREVCRPLGLSDTSVTAEGPRLAQGHNSRRRPVPGWHLADLAGAGGLHSTATDLVRFLDAHLDDTGPLAEAIRCARAVRVPMNPFSWMHLGWTGHRLHPRRGGRLQVWHNGATGGFTSFVGFDPERHTGVVVLTNTARSVDRAAFDLLNSLSAAD</sequence>
<dbReference type="Pfam" id="PF00144">
    <property type="entry name" value="Beta-lactamase"/>
    <property type="match status" value="1"/>
</dbReference>
<organism evidence="3 4">
    <name type="scientific">Catenuloplanes nepalensis</name>
    <dbReference type="NCBI Taxonomy" id="587533"/>
    <lineage>
        <taxon>Bacteria</taxon>
        <taxon>Bacillati</taxon>
        <taxon>Actinomycetota</taxon>
        <taxon>Actinomycetes</taxon>
        <taxon>Micromonosporales</taxon>
        <taxon>Micromonosporaceae</taxon>
        <taxon>Catenuloplanes</taxon>
    </lineage>
</organism>
<evidence type="ECO:0000259" key="2">
    <source>
        <dbReference type="Pfam" id="PF00144"/>
    </source>
</evidence>
<comment type="similarity">
    <text evidence="1">Belongs to the beta-lactamase family.</text>
</comment>
<keyword evidence="4" id="KW-1185">Reference proteome</keyword>
<dbReference type="Gene3D" id="3.40.710.10">
    <property type="entry name" value="DD-peptidase/beta-lactamase superfamily"/>
    <property type="match status" value="1"/>
</dbReference>
<feature type="domain" description="Beta-lactamase-related" evidence="2">
    <location>
        <begin position="15"/>
        <end position="340"/>
    </location>
</feature>